<evidence type="ECO:0000259" key="4">
    <source>
        <dbReference type="PROSITE" id="PS50893"/>
    </source>
</evidence>
<dbReference type="AlphaFoldDB" id="A0A1U9KB59"/>
<evidence type="ECO:0000313" key="5">
    <source>
        <dbReference type="EMBL" id="AQS57223.1"/>
    </source>
</evidence>
<dbReference type="InterPro" id="IPR017871">
    <property type="entry name" value="ABC_transporter-like_CS"/>
</dbReference>
<dbReference type="Gene3D" id="2.40.50.100">
    <property type="match status" value="1"/>
</dbReference>
<dbReference type="InterPro" id="IPR013611">
    <property type="entry name" value="Transp-assoc_OB_typ2"/>
</dbReference>
<dbReference type="InterPro" id="IPR008995">
    <property type="entry name" value="Mo/tungstate-bd_C_term_dom"/>
</dbReference>
<evidence type="ECO:0000256" key="3">
    <source>
        <dbReference type="ARBA" id="ARBA00022840"/>
    </source>
</evidence>
<dbReference type="EMBL" id="CP019699">
    <property type="protein sequence ID" value="AQS57223.1"/>
    <property type="molecule type" value="Genomic_DNA"/>
</dbReference>
<accession>A0A1U9KB59</accession>
<dbReference type="PANTHER" id="PTHR43875">
    <property type="entry name" value="MALTODEXTRIN IMPORT ATP-BINDING PROTEIN MSMX"/>
    <property type="match status" value="1"/>
</dbReference>
<dbReference type="InterPro" id="IPR012340">
    <property type="entry name" value="NA-bd_OB-fold"/>
</dbReference>
<dbReference type="CDD" id="cd03301">
    <property type="entry name" value="ABC_MalK_N"/>
    <property type="match status" value="1"/>
</dbReference>
<organism evidence="5 6">
    <name type="scientific">Novibacillus thermophilus</name>
    <dbReference type="NCBI Taxonomy" id="1471761"/>
    <lineage>
        <taxon>Bacteria</taxon>
        <taxon>Bacillati</taxon>
        <taxon>Bacillota</taxon>
        <taxon>Bacilli</taxon>
        <taxon>Bacillales</taxon>
        <taxon>Thermoactinomycetaceae</taxon>
        <taxon>Novibacillus</taxon>
    </lineage>
</organism>
<protein>
    <recommendedName>
        <fullName evidence="4">ABC transporter domain-containing protein</fullName>
    </recommendedName>
</protein>
<dbReference type="Gene3D" id="3.40.50.300">
    <property type="entry name" value="P-loop containing nucleotide triphosphate hydrolases"/>
    <property type="match status" value="1"/>
</dbReference>
<keyword evidence="3" id="KW-0067">ATP-binding</keyword>
<sequence length="364" mass="40872">MDVQLENVDKQFGSVRAVKGLTLHVKDGDMVALLGPSGCGKTTTLFMLAGIYRPTKGTIRFGDKVVNHLRPQERKIGMVFQNYALYPHMSVFDNIAFPLSIQKKKAHEIRQRVHRVAELVQIEHLLKRKPGELSGGQQQRVSLARALVKEPALLLLDEPLSNLDASLRMRMRAEIRNIQQQLGITAIFVTHDQTEAMTMADKIALMKDGALMAYGEPMTLYDRPARLFVAQFLGSPSINVIPVVIQGGRALNARDRSVVTKLGPSVSFQHQRLVLAVRPEHIALTSPYEGDITGKVVLEEALGHEYLYTVDYGGDRLRVRAARPLRVEVHDLVGLKLDWEKVHWFDEQEERVDVHVIEKSAIGE</sequence>
<dbReference type="GO" id="GO:0005524">
    <property type="term" value="F:ATP binding"/>
    <property type="evidence" value="ECO:0007669"/>
    <property type="project" value="UniProtKB-KW"/>
</dbReference>
<dbReference type="KEGG" id="ntr:B0W44_17200"/>
<keyword evidence="1" id="KW-0813">Transport</keyword>
<dbReference type="InterPro" id="IPR015855">
    <property type="entry name" value="ABC_transpr_MalK-like"/>
</dbReference>
<name>A0A1U9KB59_9BACL</name>
<dbReference type="GO" id="GO:0140359">
    <property type="term" value="F:ABC-type transporter activity"/>
    <property type="evidence" value="ECO:0007669"/>
    <property type="project" value="InterPro"/>
</dbReference>
<dbReference type="InterPro" id="IPR003593">
    <property type="entry name" value="AAA+_ATPase"/>
</dbReference>
<evidence type="ECO:0000313" key="6">
    <source>
        <dbReference type="Proteomes" id="UP000188603"/>
    </source>
</evidence>
<reference evidence="5 6" key="1">
    <citation type="journal article" date="2015" name="Int. J. Syst. Evol. Microbiol.">
        <title>Novibacillus thermophilus gen. nov., sp. nov., a Gram-staining-negative and moderately thermophilic member of the family Thermoactinomycetaceae.</title>
        <authorList>
            <person name="Yang G."/>
            <person name="Chen J."/>
            <person name="Zhou S."/>
        </authorList>
    </citation>
    <scope>NUCLEOTIDE SEQUENCE [LARGE SCALE GENOMIC DNA]</scope>
    <source>
        <strain evidence="5 6">SG-1</strain>
    </source>
</reference>
<dbReference type="Pfam" id="PF08402">
    <property type="entry name" value="TOBE_2"/>
    <property type="match status" value="1"/>
</dbReference>
<dbReference type="GO" id="GO:0016887">
    <property type="term" value="F:ATP hydrolysis activity"/>
    <property type="evidence" value="ECO:0007669"/>
    <property type="project" value="InterPro"/>
</dbReference>
<dbReference type="Gene3D" id="2.40.50.140">
    <property type="entry name" value="Nucleic acid-binding proteins"/>
    <property type="match status" value="1"/>
</dbReference>
<keyword evidence="6" id="KW-1185">Reference proteome</keyword>
<evidence type="ECO:0000256" key="1">
    <source>
        <dbReference type="ARBA" id="ARBA00022448"/>
    </source>
</evidence>
<dbReference type="PANTHER" id="PTHR43875:SF1">
    <property type="entry name" value="OSMOPROTECTIVE COMPOUNDS UPTAKE ATP-BINDING PROTEIN GGTA"/>
    <property type="match status" value="1"/>
</dbReference>
<dbReference type="InterPro" id="IPR047641">
    <property type="entry name" value="ABC_transpr_MalK/UgpC-like"/>
</dbReference>
<dbReference type="InterPro" id="IPR003439">
    <property type="entry name" value="ABC_transporter-like_ATP-bd"/>
</dbReference>
<keyword evidence="2" id="KW-0547">Nucleotide-binding</keyword>
<dbReference type="Proteomes" id="UP000188603">
    <property type="component" value="Chromosome"/>
</dbReference>
<dbReference type="InterPro" id="IPR027417">
    <property type="entry name" value="P-loop_NTPase"/>
</dbReference>
<feature type="domain" description="ABC transporter" evidence="4">
    <location>
        <begin position="3"/>
        <end position="233"/>
    </location>
</feature>
<dbReference type="PROSITE" id="PS00211">
    <property type="entry name" value="ABC_TRANSPORTER_1"/>
    <property type="match status" value="1"/>
</dbReference>
<dbReference type="GO" id="GO:0055052">
    <property type="term" value="C:ATP-binding cassette (ABC) transporter complex, substrate-binding subunit-containing"/>
    <property type="evidence" value="ECO:0007669"/>
    <property type="project" value="TreeGrafter"/>
</dbReference>
<evidence type="ECO:0000256" key="2">
    <source>
        <dbReference type="ARBA" id="ARBA00022741"/>
    </source>
</evidence>
<dbReference type="Pfam" id="PF00005">
    <property type="entry name" value="ABC_tran"/>
    <property type="match status" value="1"/>
</dbReference>
<dbReference type="GO" id="GO:0008643">
    <property type="term" value="P:carbohydrate transport"/>
    <property type="evidence" value="ECO:0007669"/>
    <property type="project" value="InterPro"/>
</dbReference>
<dbReference type="SUPFAM" id="SSF50331">
    <property type="entry name" value="MOP-like"/>
    <property type="match status" value="1"/>
</dbReference>
<proteinExistence type="predicted"/>
<dbReference type="STRING" id="1471761.B0W44_17200"/>
<dbReference type="RefSeq" id="WP_077721090.1">
    <property type="nucleotide sequence ID" value="NZ_CP019699.1"/>
</dbReference>
<dbReference type="OrthoDB" id="9790614at2"/>
<dbReference type="SMART" id="SM00382">
    <property type="entry name" value="AAA"/>
    <property type="match status" value="1"/>
</dbReference>
<dbReference type="SUPFAM" id="SSF52540">
    <property type="entry name" value="P-loop containing nucleoside triphosphate hydrolases"/>
    <property type="match status" value="1"/>
</dbReference>
<dbReference type="PROSITE" id="PS50893">
    <property type="entry name" value="ABC_TRANSPORTER_2"/>
    <property type="match status" value="1"/>
</dbReference>
<gene>
    <name evidence="5" type="ORF">B0W44_17200</name>
</gene>
<dbReference type="FunFam" id="3.40.50.300:FF:000042">
    <property type="entry name" value="Maltose/maltodextrin ABC transporter, ATP-binding protein"/>
    <property type="match status" value="1"/>
</dbReference>